<comment type="caution">
    <text evidence="1">The sequence shown here is derived from an EMBL/GenBank/DDBJ whole genome shotgun (WGS) entry which is preliminary data.</text>
</comment>
<name>A0A7W4FBQ3_GLUDI</name>
<protein>
    <submittedName>
        <fullName evidence="1">Uncharacterized protein</fullName>
    </submittedName>
</protein>
<dbReference type="EMBL" id="JABEQG010000001">
    <property type="protein sequence ID" value="MBB2154796.1"/>
    <property type="molecule type" value="Genomic_DNA"/>
</dbReference>
<gene>
    <name evidence="1" type="ORF">HLH33_00480</name>
</gene>
<dbReference type="AlphaFoldDB" id="A0A7W4FBQ3"/>
<accession>A0A7W4FBQ3</accession>
<organism evidence="1 2">
    <name type="scientific">Gluconacetobacter diazotrophicus</name>
    <name type="common">Acetobacter diazotrophicus</name>
    <dbReference type="NCBI Taxonomy" id="33996"/>
    <lineage>
        <taxon>Bacteria</taxon>
        <taxon>Pseudomonadati</taxon>
        <taxon>Pseudomonadota</taxon>
        <taxon>Alphaproteobacteria</taxon>
        <taxon>Acetobacterales</taxon>
        <taxon>Acetobacteraceae</taxon>
        <taxon>Gluconacetobacter</taxon>
    </lineage>
</organism>
<reference evidence="1 2" key="1">
    <citation type="submission" date="2020-04" db="EMBL/GenBank/DDBJ databases">
        <title>Description of novel Gluconacetobacter.</title>
        <authorList>
            <person name="Sombolestani A."/>
        </authorList>
    </citation>
    <scope>NUCLEOTIDE SEQUENCE [LARGE SCALE GENOMIC DNA]</scope>
    <source>
        <strain evidence="1 2">LMG 7603</strain>
    </source>
</reference>
<proteinExistence type="predicted"/>
<evidence type="ECO:0000313" key="2">
    <source>
        <dbReference type="Proteomes" id="UP000550787"/>
    </source>
</evidence>
<dbReference type="Proteomes" id="UP000550787">
    <property type="component" value="Unassembled WGS sequence"/>
</dbReference>
<evidence type="ECO:0000313" key="1">
    <source>
        <dbReference type="EMBL" id="MBB2154796.1"/>
    </source>
</evidence>
<sequence>MRNLTLRQAAEYVSHIEIECRRCGRAGRYPMKTAMERWGPDCDLWDIVQDLSWDCSQRAPGTRVTELCQAASPTYLKVPEK</sequence>